<dbReference type="KEGG" id="mbe:MBM_04291"/>
<organism evidence="2 3">
    <name type="scientific">Marssonina brunnea f. sp. multigermtubi (strain MB_m1)</name>
    <name type="common">Marssonina leaf spot fungus</name>
    <dbReference type="NCBI Taxonomy" id="1072389"/>
    <lineage>
        <taxon>Eukaryota</taxon>
        <taxon>Fungi</taxon>
        <taxon>Dikarya</taxon>
        <taxon>Ascomycota</taxon>
        <taxon>Pezizomycotina</taxon>
        <taxon>Leotiomycetes</taxon>
        <taxon>Helotiales</taxon>
        <taxon>Drepanopezizaceae</taxon>
        <taxon>Drepanopeziza</taxon>
    </lineage>
</organism>
<gene>
    <name evidence="2" type="ORF">MBM_04291</name>
</gene>
<proteinExistence type="predicted"/>
<dbReference type="AlphaFoldDB" id="K1WIF3"/>
<feature type="region of interest" description="Disordered" evidence="1">
    <location>
        <begin position="1"/>
        <end position="30"/>
    </location>
</feature>
<evidence type="ECO:0000313" key="3">
    <source>
        <dbReference type="Proteomes" id="UP000006753"/>
    </source>
</evidence>
<evidence type="ECO:0000313" key="2">
    <source>
        <dbReference type="EMBL" id="EKD17430.1"/>
    </source>
</evidence>
<dbReference type="InParanoid" id="K1WIF3"/>
<name>K1WIF3_MARBU</name>
<dbReference type="HOGENOM" id="CLU_1644074_0_0_1"/>
<accession>K1WIF3</accession>
<feature type="region of interest" description="Disordered" evidence="1">
    <location>
        <begin position="125"/>
        <end position="161"/>
    </location>
</feature>
<dbReference type="GeneID" id="18760226"/>
<keyword evidence="3" id="KW-1185">Reference proteome</keyword>
<reference evidence="2" key="1">
    <citation type="journal article" date="2012" name="BMC Genomics">
        <title>Sequencing the genome of Marssonina brunnea reveals fungus-poplar co-evolution.</title>
        <authorList>
            <person name="Zhu S."/>
            <person name="Cao Y.-Z."/>
            <person name="Jiang C."/>
            <person name="Tan B.-Y."/>
            <person name="Wang Z."/>
            <person name="Feng S."/>
            <person name="Zhang L."/>
            <person name="Su X.-H."/>
            <person name="Brejova B."/>
            <person name="Vinar T."/>
            <person name="Xu M."/>
            <person name="Wang M.-X."/>
            <person name="Zhang S.-G."/>
            <person name="Huang M.-R."/>
            <person name="Wu R."/>
            <person name="Zhou Y."/>
        </authorList>
    </citation>
    <scope>NUCLEOTIDE SEQUENCE [LARGE SCALE GENOMIC DNA]</scope>
    <source>
        <strain evidence="2">MB_m1</strain>
    </source>
</reference>
<feature type="region of interest" description="Disordered" evidence="1">
    <location>
        <begin position="51"/>
        <end position="110"/>
    </location>
</feature>
<evidence type="ECO:0000256" key="1">
    <source>
        <dbReference type="SAM" id="MobiDB-lite"/>
    </source>
</evidence>
<feature type="compositionally biased region" description="Basic and acidic residues" evidence="1">
    <location>
        <begin position="132"/>
        <end position="161"/>
    </location>
</feature>
<dbReference type="eggNOG" id="ENOG502SE07">
    <property type="taxonomic scope" value="Eukaryota"/>
</dbReference>
<feature type="compositionally biased region" description="Polar residues" evidence="1">
    <location>
        <begin position="68"/>
        <end position="86"/>
    </location>
</feature>
<dbReference type="EMBL" id="JH921436">
    <property type="protein sequence ID" value="EKD17430.1"/>
    <property type="molecule type" value="Genomic_DNA"/>
</dbReference>
<protein>
    <submittedName>
        <fullName evidence="2">C6 zinc finger domain containing protein</fullName>
    </submittedName>
</protein>
<feature type="compositionally biased region" description="Basic and acidic residues" evidence="1">
    <location>
        <begin position="99"/>
        <end position="110"/>
    </location>
</feature>
<sequence>MTPPPTLTTDFLRLTQSPAPSLDATAKSKRHPSLYAITPLVEAMPRDDPFEKQVVTGDPLSGRKVASRVSTTNEWDASKTPPSQFQKLKGSIYATQGSRDGHVDRNTDRDAKYHATLVEKGWAKMTGSRRRSLADKGEKGGERKVDGMEKDVRDGKTEGEK</sequence>
<dbReference type="Proteomes" id="UP000006753">
    <property type="component" value="Unassembled WGS sequence"/>
</dbReference>
<dbReference type="OrthoDB" id="5395727at2759"/>